<proteinExistence type="inferred from homology"/>
<keyword evidence="2" id="KW-1133">Transmembrane helix</keyword>
<evidence type="ECO:0000256" key="1">
    <source>
        <dbReference type="ARBA" id="ARBA00010617"/>
    </source>
</evidence>
<keyword evidence="2" id="KW-0472">Membrane</keyword>
<dbReference type="InterPro" id="IPR036396">
    <property type="entry name" value="Cyt_P450_sf"/>
</dbReference>
<dbReference type="PANTHER" id="PTHR47950">
    <property type="entry name" value="CYTOCHROME P450, FAMILY 76, SUBFAMILY C, POLYPEPTIDE 5-RELATED"/>
    <property type="match status" value="1"/>
</dbReference>
<dbReference type="AlphaFoldDB" id="A0ABD0ZKP3"/>
<feature type="chain" id="PRO_5044761486" evidence="3">
    <location>
        <begin position="27"/>
        <end position="347"/>
    </location>
</feature>
<comment type="caution">
    <text evidence="4">The sequence shown here is derived from an EMBL/GenBank/DDBJ whole genome shotgun (WGS) entry which is preliminary data.</text>
</comment>
<keyword evidence="3" id="KW-0732">Signal</keyword>
<organism evidence="4 5">
    <name type="scientific">Cardamine amara subsp. amara</name>
    <dbReference type="NCBI Taxonomy" id="228776"/>
    <lineage>
        <taxon>Eukaryota</taxon>
        <taxon>Viridiplantae</taxon>
        <taxon>Streptophyta</taxon>
        <taxon>Embryophyta</taxon>
        <taxon>Tracheophyta</taxon>
        <taxon>Spermatophyta</taxon>
        <taxon>Magnoliopsida</taxon>
        <taxon>eudicotyledons</taxon>
        <taxon>Gunneridae</taxon>
        <taxon>Pentapetalae</taxon>
        <taxon>rosids</taxon>
        <taxon>malvids</taxon>
        <taxon>Brassicales</taxon>
        <taxon>Brassicaceae</taxon>
        <taxon>Cardamineae</taxon>
        <taxon>Cardamine</taxon>
    </lineage>
</organism>
<evidence type="ECO:0000256" key="3">
    <source>
        <dbReference type="SAM" id="SignalP"/>
    </source>
</evidence>
<accession>A0ABD0ZKP3</accession>
<dbReference type="Gene3D" id="1.10.630.10">
    <property type="entry name" value="Cytochrome P450"/>
    <property type="match status" value="1"/>
</dbReference>
<evidence type="ECO:0000313" key="4">
    <source>
        <dbReference type="EMBL" id="KAL1195068.1"/>
    </source>
</evidence>
<dbReference type="EMBL" id="JBANAX010000736">
    <property type="protein sequence ID" value="KAL1195068.1"/>
    <property type="molecule type" value="Genomic_DNA"/>
</dbReference>
<protein>
    <submittedName>
        <fullName evidence="4">Cytochrome P450 76C3</fullName>
    </submittedName>
</protein>
<name>A0ABD0ZKP3_CARAN</name>
<evidence type="ECO:0000256" key="2">
    <source>
        <dbReference type="SAM" id="Phobius"/>
    </source>
</evidence>
<keyword evidence="5" id="KW-1185">Reference proteome</keyword>
<reference evidence="4 5" key="1">
    <citation type="submission" date="2024-04" db="EMBL/GenBank/DDBJ databases">
        <title>Genome assembly C_amara_ONT_v2.</title>
        <authorList>
            <person name="Yant L."/>
            <person name="Moore C."/>
            <person name="Slenker M."/>
        </authorList>
    </citation>
    <scope>NUCLEOTIDE SEQUENCE [LARGE SCALE GENOMIC DNA]</scope>
    <source>
        <tissue evidence="4">Leaf</tissue>
    </source>
</reference>
<dbReference type="InterPro" id="IPR001128">
    <property type="entry name" value="Cyt_P450"/>
</dbReference>
<dbReference type="PANTHER" id="PTHR47950:SF44">
    <property type="entry name" value="CYTOCHROME P450, FAMILY 76, SUBFAMILY C, POLYPEPTIDE 5-RELATED"/>
    <property type="match status" value="1"/>
</dbReference>
<evidence type="ECO:0000313" key="5">
    <source>
        <dbReference type="Proteomes" id="UP001558713"/>
    </source>
</evidence>
<sequence>MDISLLQTLSLLLCFLLPLFLLLATAKKQRNSSTGTRLPPGPPRLPVFGNIFHVGNNLHCSLTDFSRIYGPIMSLKLGSLTTVIISSPEAAKEALKTHDHALSARIFNDPVRVFDHHQNSVVWLPSSTRWRFLRRITMTHLMSAQRLDANKSLQMSKTQELYRFISKCCERGEAIDMAHASFVTVLNIISSAMFSIDLATYDSRSSHEFQDTVVRLTKAVGKPNVGDFFPFLRFLDLQGTRKEAALCVGRMFRVFQNIIDVRIAKRSSQKEHREDDMLDSLLDLTQENEEEFTINDIKHLLSRKSCKNLTPMAIISSMSISFVTGFIFCGHGHEFQYHRVGDGRVAM</sequence>
<feature type="transmembrane region" description="Helical" evidence="2">
    <location>
        <begin position="309"/>
        <end position="329"/>
    </location>
</feature>
<gene>
    <name evidence="4" type="ORF">V5N11_032205</name>
</gene>
<keyword evidence="2" id="KW-0812">Transmembrane</keyword>
<dbReference type="Pfam" id="PF00067">
    <property type="entry name" value="p450"/>
    <property type="match status" value="1"/>
</dbReference>
<dbReference type="Proteomes" id="UP001558713">
    <property type="component" value="Unassembled WGS sequence"/>
</dbReference>
<dbReference type="SUPFAM" id="SSF48264">
    <property type="entry name" value="Cytochrome P450"/>
    <property type="match status" value="1"/>
</dbReference>
<comment type="similarity">
    <text evidence="1">Belongs to the cytochrome P450 family.</text>
</comment>
<feature type="signal peptide" evidence="3">
    <location>
        <begin position="1"/>
        <end position="26"/>
    </location>
</feature>